<evidence type="ECO:0000256" key="1">
    <source>
        <dbReference type="SAM" id="MobiDB-lite"/>
    </source>
</evidence>
<keyword evidence="3" id="KW-1185">Reference proteome</keyword>
<name>A0A5S4V4Z4_9MICO</name>
<gene>
    <name evidence="2" type="ORF">FYC51_10405</name>
</gene>
<reference evidence="2 3" key="1">
    <citation type="submission" date="2019-08" db="EMBL/GenBank/DDBJ databases">
        <authorList>
            <person name="Hu J."/>
        </authorList>
    </citation>
    <scope>NUCLEOTIDE SEQUENCE [LARGE SCALE GENOMIC DNA]</scope>
    <source>
        <strain evidence="2 3">NEAU-184</strain>
    </source>
</reference>
<evidence type="ECO:0000313" key="2">
    <source>
        <dbReference type="EMBL" id="TYL54004.1"/>
    </source>
</evidence>
<dbReference type="EMBL" id="VSSB01000001">
    <property type="protein sequence ID" value="TYL54004.1"/>
    <property type="molecule type" value="Genomic_DNA"/>
</dbReference>
<feature type="region of interest" description="Disordered" evidence="1">
    <location>
        <begin position="1"/>
        <end position="66"/>
    </location>
</feature>
<feature type="compositionally biased region" description="Basic and acidic residues" evidence="1">
    <location>
        <begin position="1"/>
        <end position="26"/>
    </location>
</feature>
<protein>
    <submittedName>
        <fullName evidence="2">Uncharacterized protein</fullName>
    </submittedName>
</protein>
<sequence>MAELRRPAGGDRGSEVPKFRSSEGPKFRSTGPPRSRCPRTQVPKGAQVPICQRSEPTAAASATIET</sequence>
<dbReference type="AlphaFoldDB" id="A0A5S4V4Z4"/>
<dbReference type="Proteomes" id="UP000325243">
    <property type="component" value="Unassembled WGS sequence"/>
</dbReference>
<evidence type="ECO:0000313" key="3">
    <source>
        <dbReference type="Proteomes" id="UP000325243"/>
    </source>
</evidence>
<organism evidence="2 3">
    <name type="scientific">Agromyces mariniharenae</name>
    <dbReference type="NCBI Taxonomy" id="2604423"/>
    <lineage>
        <taxon>Bacteria</taxon>
        <taxon>Bacillati</taxon>
        <taxon>Actinomycetota</taxon>
        <taxon>Actinomycetes</taxon>
        <taxon>Micrococcales</taxon>
        <taxon>Microbacteriaceae</taxon>
        <taxon>Agromyces</taxon>
    </lineage>
</organism>
<accession>A0A5S4V4Z4</accession>
<comment type="caution">
    <text evidence="2">The sequence shown here is derived from an EMBL/GenBank/DDBJ whole genome shotgun (WGS) entry which is preliminary data.</text>
</comment>
<proteinExistence type="predicted"/>